<dbReference type="SUPFAM" id="SSF161033">
    <property type="entry name" value="Photosystem II reaction center protein M, PsbM"/>
    <property type="match status" value="1"/>
</dbReference>
<organism evidence="8">
    <name type="scientific">Mammillaria crucigera</name>
    <dbReference type="NCBI Taxonomy" id="555420"/>
    <lineage>
        <taxon>Eukaryota</taxon>
        <taxon>Viridiplantae</taxon>
        <taxon>Streptophyta</taxon>
        <taxon>Embryophyta</taxon>
        <taxon>Tracheophyta</taxon>
        <taxon>Spermatophyta</taxon>
        <taxon>Magnoliopsida</taxon>
        <taxon>eudicotyledons</taxon>
        <taxon>Gunneridae</taxon>
        <taxon>Pentapetalae</taxon>
        <taxon>Caryophyllales</taxon>
        <taxon>Cactineae</taxon>
        <taxon>Cactaceae</taxon>
        <taxon>Cactoideae</taxon>
        <taxon>Cacteae</taxon>
        <taxon>Mammillaria</taxon>
    </lineage>
</organism>
<evidence type="ECO:0000256" key="2">
    <source>
        <dbReference type="ARBA" id="ARBA00022531"/>
    </source>
</evidence>
<keyword evidence="6" id="KW-0604">Photosystem II</keyword>
<name>A0A5J6VBD4_9CARY</name>
<evidence type="ECO:0000256" key="6">
    <source>
        <dbReference type="ARBA" id="ARBA00023276"/>
    </source>
</evidence>
<keyword evidence="8" id="KW-0934">Plastid</keyword>
<evidence type="ECO:0000256" key="4">
    <source>
        <dbReference type="ARBA" id="ARBA00022989"/>
    </source>
</evidence>
<dbReference type="Pfam" id="PF05151">
    <property type="entry name" value="PsbM"/>
    <property type="match status" value="1"/>
</dbReference>
<feature type="transmembrane region" description="Helical" evidence="7">
    <location>
        <begin position="6"/>
        <end position="27"/>
    </location>
</feature>
<keyword evidence="1" id="KW-0674">Reaction center</keyword>
<sequence length="43" mass="4720">MGVNTLPLIATALLILVPTALLLNNLFQKNSKRLAKMINLNET</sequence>
<dbReference type="EMBL" id="MN517613">
    <property type="protein sequence ID" value="QFG71384.1"/>
    <property type="molecule type" value="Genomic_DNA"/>
</dbReference>
<keyword evidence="2" id="KW-0602">Photosynthesis</keyword>
<gene>
    <name evidence="8" type="primary">psbM</name>
</gene>
<reference evidence="8" key="1">
    <citation type="journal article" date="2019" name="Plants (Basel)">
        <title>De Novo Assembly Discovered Novel Structures in Genome of Plastids and Revealed Divergent Inverted Repeats in Mammillaria (Cactaceae, Caryophyllales).</title>
        <authorList>
            <person name="Solorzano S."/>
            <person name="Chincoya D.A."/>
            <person name="Sanchez-Flores A."/>
            <person name="Estrada K."/>
            <person name="Diaz-Velasquez C.E."/>
            <person name="Gonzalez-Rodriguez A."/>
            <person name="Vaca-Paniagua F."/>
            <person name="Davila P."/>
            <person name="Arias S."/>
        </authorList>
    </citation>
    <scope>NUCLEOTIDE SEQUENCE</scope>
</reference>
<accession>A0A5J6VBD4</accession>
<keyword evidence="8" id="KW-0150">Chloroplast</keyword>
<dbReference type="GO" id="GO:0019684">
    <property type="term" value="P:photosynthesis, light reaction"/>
    <property type="evidence" value="ECO:0007669"/>
    <property type="project" value="InterPro"/>
</dbReference>
<evidence type="ECO:0000256" key="3">
    <source>
        <dbReference type="ARBA" id="ARBA00022692"/>
    </source>
</evidence>
<protein>
    <submittedName>
        <fullName evidence="8">Photosystem II subunit M</fullName>
    </submittedName>
</protein>
<dbReference type="InterPro" id="IPR007826">
    <property type="entry name" value="PSII_PsbM"/>
</dbReference>
<evidence type="ECO:0000256" key="5">
    <source>
        <dbReference type="ARBA" id="ARBA00023136"/>
    </source>
</evidence>
<keyword evidence="5 7" id="KW-0472">Membrane</keyword>
<dbReference type="AlphaFoldDB" id="A0A5J6VBD4"/>
<keyword evidence="3 7" id="KW-0812">Transmembrane</keyword>
<proteinExistence type="predicted"/>
<dbReference type="GO" id="GO:0009523">
    <property type="term" value="C:photosystem II"/>
    <property type="evidence" value="ECO:0007669"/>
    <property type="project" value="UniProtKB-KW"/>
</dbReference>
<evidence type="ECO:0000256" key="7">
    <source>
        <dbReference type="SAM" id="Phobius"/>
    </source>
</evidence>
<dbReference type="InterPro" id="IPR037269">
    <property type="entry name" value="PSII_PsbM_sf"/>
</dbReference>
<keyword evidence="4 7" id="KW-1133">Transmembrane helix</keyword>
<evidence type="ECO:0000256" key="1">
    <source>
        <dbReference type="ARBA" id="ARBA00022469"/>
    </source>
</evidence>
<geneLocation type="chloroplast" evidence="8"/>
<evidence type="ECO:0000313" key="8">
    <source>
        <dbReference type="EMBL" id="QFG71384.1"/>
    </source>
</evidence>